<organism evidence="9 10">
    <name type="scientific">Phaeodactylum tricornutum (strain CCAP 1055/1)</name>
    <dbReference type="NCBI Taxonomy" id="556484"/>
    <lineage>
        <taxon>Eukaryota</taxon>
        <taxon>Sar</taxon>
        <taxon>Stramenopiles</taxon>
        <taxon>Ochrophyta</taxon>
        <taxon>Bacillariophyta</taxon>
        <taxon>Bacillariophyceae</taxon>
        <taxon>Bacillariophycidae</taxon>
        <taxon>Naviculales</taxon>
        <taxon>Phaeodactylaceae</taxon>
        <taxon>Phaeodactylum</taxon>
    </lineage>
</organism>
<dbReference type="eggNOG" id="KOG2667">
    <property type="taxonomic scope" value="Eukaryota"/>
</dbReference>
<dbReference type="InterPro" id="IPR012936">
    <property type="entry name" value="Erv_C"/>
</dbReference>
<accession>B7FRC3</accession>
<feature type="domain" description="Endoplasmic reticulum vesicle transporter C-terminal" evidence="7">
    <location>
        <begin position="220"/>
        <end position="485"/>
    </location>
</feature>
<dbReference type="PANTHER" id="PTHR10984">
    <property type="entry name" value="ENDOPLASMIC RETICULUM-GOLGI INTERMEDIATE COMPARTMENT PROTEIN"/>
    <property type="match status" value="1"/>
</dbReference>
<gene>
    <name evidence="9" type="ORF">PHATRDRAFT_17166</name>
</gene>
<proteinExistence type="inferred from homology"/>
<dbReference type="AlphaFoldDB" id="B7FRC3"/>
<dbReference type="Proteomes" id="UP000000759">
    <property type="component" value="Chromosome 1"/>
</dbReference>
<feature type="compositionally biased region" description="Polar residues" evidence="6">
    <location>
        <begin position="52"/>
        <end position="70"/>
    </location>
</feature>
<evidence type="ECO:0000256" key="1">
    <source>
        <dbReference type="ARBA" id="ARBA00004141"/>
    </source>
</evidence>
<comment type="similarity">
    <text evidence="2">Belongs to the ERGIC family.</text>
</comment>
<feature type="compositionally biased region" description="Polar residues" evidence="6">
    <location>
        <begin position="21"/>
        <end position="40"/>
    </location>
</feature>
<name>B7FRC3_PHATC</name>
<feature type="region of interest" description="Disordered" evidence="6">
    <location>
        <begin position="21"/>
        <end position="70"/>
    </location>
</feature>
<protein>
    <submittedName>
        <fullName evidence="9">Uncharacterized protein</fullName>
    </submittedName>
</protein>
<evidence type="ECO:0000256" key="3">
    <source>
        <dbReference type="ARBA" id="ARBA00022692"/>
    </source>
</evidence>
<dbReference type="GO" id="GO:0030134">
    <property type="term" value="C:COPII-coated ER to Golgi transport vesicle"/>
    <property type="evidence" value="ECO:0007669"/>
    <property type="project" value="TreeGrafter"/>
</dbReference>
<sequence length="500" mass="55411">MNGSHDAANGAGSFVGGGQTSSSYGYDGGNSPTATVSPSHQLRRRMVDPSVDYTSRNNTRTSPPQKRSVSATSVAVKKLDFLFPKVDTEYTVQTDRGGLASLVAYLLIAVLALAETASWLSHNRDTVDHVRVDTSLGQRMRVNLNITFPSLACDDLHVDVMDVAGDSQLNIEDTLTKRKMDRTGRYGQAEILQSNQHEQEQSRKAKLRQDPLPDTYCGPCYGAQPDVDACCNNCDALLDAYKLKGWRTDLVLYTAEQCIREGRDQKKLRPLIQGEGCNLSGFMSLNRVAGNFHIAMGEGLQRDGRHIHVFDPEDSEHYNASHVIHHLSFGPEIQGKTKSGNLDSSSLNGVTKMVTPEHGTTGLFQYFIKVVPTTYLGPGGRRDESGTFETNRYFYTERFRPLMKEYLPEEAVAEDPKQAAVHAGGGHRTHDHHHVRNSVLPGVFFLYEIYPFAVEIHPVSVPLTHLLIRLMATIGGVFTIVRWVDTAVLEGNPRNRRSGR</sequence>
<reference evidence="10" key="2">
    <citation type="submission" date="2008-08" db="EMBL/GenBank/DDBJ databases">
        <authorList>
            <consortium name="Diatom Consortium"/>
            <person name="Grigoriev I."/>
            <person name="Grimwood J."/>
            <person name="Kuo A."/>
            <person name="Otillar R.P."/>
            <person name="Salamov A."/>
            <person name="Detter J.C."/>
            <person name="Lindquist E."/>
            <person name="Shapiro H."/>
            <person name="Lucas S."/>
            <person name="Glavina del Rio T."/>
            <person name="Pitluck S."/>
            <person name="Rokhsar D."/>
            <person name="Bowler C."/>
        </authorList>
    </citation>
    <scope>GENOME REANNOTATION</scope>
    <source>
        <strain evidence="10">CCAP 1055/1</strain>
    </source>
</reference>
<comment type="subcellular location">
    <subcellularLocation>
        <location evidence="1">Membrane</location>
        <topology evidence="1">Multi-pass membrane protein</topology>
    </subcellularLocation>
</comment>
<dbReference type="GO" id="GO:0005783">
    <property type="term" value="C:endoplasmic reticulum"/>
    <property type="evidence" value="ECO:0007669"/>
    <property type="project" value="TreeGrafter"/>
</dbReference>
<evidence type="ECO:0000256" key="6">
    <source>
        <dbReference type="SAM" id="MobiDB-lite"/>
    </source>
</evidence>
<dbReference type="PANTHER" id="PTHR10984:SF25">
    <property type="entry name" value="ENDOPLASMIC RETICULUM-GOLGI INTERMEDIATE COMPARTMENT PROTEIN 3"/>
    <property type="match status" value="1"/>
</dbReference>
<evidence type="ECO:0000256" key="5">
    <source>
        <dbReference type="ARBA" id="ARBA00023136"/>
    </source>
</evidence>
<evidence type="ECO:0000313" key="10">
    <source>
        <dbReference type="Proteomes" id="UP000000759"/>
    </source>
</evidence>
<keyword evidence="5" id="KW-0472">Membrane</keyword>
<evidence type="ECO:0000259" key="8">
    <source>
        <dbReference type="Pfam" id="PF13850"/>
    </source>
</evidence>
<dbReference type="InParanoid" id="B7FRC3"/>
<dbReference type="OrthoDB" id="270930at2759"/>
<dbReference type="STRING" id="556484.B7FRC3"/>
<reference evidence="9 10" key="1">
    <citation type="journal article" date="2008" name="Nature">
        <title>The Phaeodactylum genome reveals the evolutionary history of diatom genomes.</title>
        <authorList>
            <person name="Bowler C."/>
            <person name="Allen A.E."/>
            <person name="Badger J.H."/>
            <person name="Grimwood J."/>
            <person name="Jabbari K."/>
            <person name="Kuo A."/>
            <person name="Maheswari U."/>
            <person name="Martens C."/>
            <person name="Maumus F."/>
            <person name="Otillar R.P."/>
            <person name="Rayko E."/>
            <person name="Salamov A."/>
            <person name="Vandepoele K."/>
            <person name="Beszteri B."/>
            <person name="Gruber A."/>
            <person name="Heijde M."/>
            <person name="Katinka M."/>
            <person name="Mock T."/>
            <person name="Valentin K."/>
            <person name="Verret F."/>
            <person name="Berges J.A."/>
            <person name="Brownlee C."/>
            <person name="Cadoret J.P."/>
            <person name="Chiovitti A."/>
            <person name="Choi C.J."/>
            <person name="Coesel S."/>
            <person name="De Martino A."/>
            <person name="Detter J.C."/>
            <person name="Durkin C."/>
            <person name="Falciatore A."/>
            <person name="Fournet J."/>
            <person name="Haruta M."/>
            <person name="Huysman M.J."/>
            <person name="Jenkins B.D."/>
            <person name="Jiroutova K."/>
            <person name="Jorgensen R.E."/>
            <person name="Joubert Y."/>
            <person name="Kaplan A."/>
            <person name="Kroger N."/>
            <person name="Kroth P.G."/>
            <person name="La Roche J."/>
            <person name="Lindquist E."/>
            <person name="Lommer M."/>
            <person name="Martin-Jezequel V."/>
            <person name="Lopez P.J."/>
            <person name="Lucas S."/>
            <person name="Mangogna M."/>
            <person name="McGinnis K."/>
            <person name="Medlin L.K."/>
            <person name="Montsant A."/>
            <person name="Oudot-Le Secq M.P."/>
            <person name="Napoli C."/>
            <person name="Obornik M."/>
            <person name="Parker M.S."/>
            <person name="Petit J.L."/>
            <person name="Porcel B.M."/>
            <person name="Poulsen N."/>
            <person name="Robison M."/>
            <person name="Rychlewski L."/>
            <person name="Rynearson T.A."/>
            <person name="Schmutz J."/>
            <person name="Shapiro H."/>
            <person name="Siaut M."/>
            <person name="Stanley M."/>
            <person name="Sussman M.R."/>
            <person name="Taylor A.R."/>
            <person name="Vardi A."/>
            <person name="von Dassow P."/>
            <person name="Vyverman W."/>
            <person name="Willis A."/>
            <person name="Wyrwicz L.S."/>
            <person name="Rokhsar D.S."/>
            <person name="Weissenbach J."/>
            <person name="Armbrust E.V."/>
            <person name="Green B.R."/>
            <person name="Van de Peer Y."/>
            <person name="Grigoriev I.V."/>
        </authorList>
    </citation>
    <scope>NUCLEOTIDE SEQUENCE [LARGE SCALE GENOMIC DNA]</scope>
    <source>
        <strain evidence="9 10">CCAP 1055/1</strain>
    </source>
</reference>
<evidence type="ECO:0000313" key="9">
    <source>
        <dbReference type="EMBL" id="EEC51478.1"/>
    </source>
</evidence>
<keyword evidence="3" id="KW-0812">Transmembrane</keyword>
<feature type="domain" description="Endoplasmic reticulum vesicle transporter N-terminal" evidence="8">
    <location>
        <begin position="77"/>
        <end position="169"/>
    </location>
</feature>
<dbReference type="OMA" id="QRHEGCR"/>
<dbReference type="Pfam" id="PF07970">
    <property type="entry name" value="COPIIcoated_ERV"/>
    <property type="match status" value="1"/>
</dbReference>
<keyword evidence="4" id="KW-1133">Transmembrane helix</keyword>
<keyword evidence="10" id="KW-1185">Reference proteome</keyword>
<dbReference type="RefSeq" id="XP_002177015.1">
    <property type="nucleotide sequence ID" value="XM_002176979.1"/>
</dbReference>
<evidence type="ECO:0000256" key="4">
    <source>
        <dbReference type="ARBA" id="ARBA00022989"/>
    </source>
</evidence>
<dbReference type="PaxDb" id="2850-Phatr17166"/>
<dbReference type="Pfam" id="PF13850">
    <property type="entry name" value="ERGIC_N"/>
    <property type="match status" value="1"/>
</dbReference>
<evidence type="ECO:0000259" key="7">
    <source>
        <dbReference type="Pfam" id="PF07970"/>
    </source>
</evidence>
<dbReference type="GeneID" id="7196654"/>
<evidence type="ECO:0000256" key="2">
    <source>
        <dbReference type="ARBA" id="ARBA00005648"/>
    </source>
</evidence>
<dbReference type="HOGENOM" id="CLU_034705_1_0_1"/>
<dbReference type="InterPro" id="IPR045888">
    <property type="entry name" value="Erv"/>
</dbReference>
<dbReference type="InterPro" id="IPR039542">
    <property type="entry name" value="Erv_N"/>
</dbReference>
<dbReference type="EMBL" id="CM000605">
    <property type="protein sequence ID" value="EEC51478.1"/>
    <property type="molecule type" value="Genomic_DNA"/>
</dbReference>
<dbReference type="KEGG" id="pti:PHATRDRAFT_17166"/>
<dbReference type="GO" id="GO:0016020">
    <property type="term" value="C:membrane"/>
    <property type="evidence" value="ECO:0007669"/>
    <property type="project" value="UniProtKB-SubCell"/>
</dbReference>